<evidence type="ECO:0000256" key="3">
    <source>
        <dbReference type="ARBA" id="ARBA00011959"/>
    </source>
</evidence>
<dbReference type="SUPFAM" id="SSF100950">
    <property type="entry name" value="NagB/RpiA/CoA transferase-like"/>
    <property type="match status" value="1"/>
</dbReference>
<evidence type="ECO:0000313" key="5">
    <source>
        <dbReference type="EMBL" id="SVA92716.1"/>
    </source>
</evidence>
<proteinExistence type="inferred from homology"/>
<protein>
    <recommendedName>
        <fullName evidence="3">ribose-5-phosphate isomerase</fullName>
        <ecNumber evidence="3">5.3.1.6</ecNumber>
    </recommendedName>
</protein>
<dbReference type="InterPro" id="IPR020672">
    <property type="entry name" value="Ribose5P_isomerase_typA_subgr"/>
</dbReference>
<evidence type="ECO:0000256" key="1">
    <source>
        <dbReference type="ARBA" id="ARBA00001713"/>
    </source>
</evidence>
<accession>A0A381ZTY1</accession>
<dbReference type="EMBL" id="UINC01022652">
    <property type="protein sequence ID" value="SVA92716.1"/>
    <property type="molecule type" value="Genomic_DNA"/>
</dbReference>
<dbReference type="InterPro" id="IPR004788">
    <property type="entry name" value="Ribose5P_isomerase_type_A"/>
</dbReference>
<dbReference type="NCBIfam" id="NF001924">
    <property type="entry name" value="PRK00702.1"/>
    <property type="match status" value="1"/>
</dbReference>
<sequence>MARSTDELKRLAAEKAALFLDGINVLGLGTGSTAAYFVEVVGEMVQSGALVNMVAIPTSIATEQQAQELGIPIADLERYPQVDLTVDGADEISRDLDLIKGLGGALTREKIVASASRELIIVADDSKMVRSLGQKSPLPVEVLPFGWKTVGLQLQNLGAEPHLRAKNTKPFETDQGNYIFDCIFEAGIIEPDTTAKLIDSIPGVVAQGMFLGMADRVIVADETGARVLERS</sequence>
<dbReference type="GO" id="GO:0004751">
    <property type="term" value="F:ribose-5-phosphate isomerase activity"/>
    <property type="evidence" value="ECO:0007669"/>
    <property type="project" value="UniProtKB-EC"/>
</dbReference>
<dbReference type="Gene3D" id="3.30.70.260">
    <property type="match status" value="1"/>
</dbReference>
<dbReference type="InterPro" id="IPR037171">
    <property type="entry name" value="NagB/RpiA_transferase-like"/>
</dbReference>
<organism evidence="5">
    <name type="scientific">marine metagenome</name>
    <dbReference type="NCBI Taxonomy" id="408172"/>
    <lineage>
        <taxon>unclassified sequences</taxon>
        <taxon>metagenomes</taxon>
        <taxon>ecological metagenomes</taxon>
    </lineage>
</organism>
<dbReference type="AlphaFoldDB" id="A0A381ZTY1"/>
<gene>
    <name evidence="5" type="ORF">METZ01_LOCUS145570</name>
</gene>
<dbReference type="HAMAP" id="MF_00170">
    <property type="entry name" value="Rib_5P_isom_A"/>
    <property type="match status" value="1"/>
</dbReference>
<dbReference type="SUPFAM" id="SSF75445">
    <property type="entry name" value="D-ribose-5-phosphate isomerase (RpiA), lid domain"/>
    <property type="match status" value="1"/>
</dbReference>
<dbReference type="Pfam" id="PF06026">
    <property type="entry name" value="Rib_5-P_isom_A"/>
    <property type="match status" value="1"/>
</dbReference>
<keyword evidence="4" id="KW-0413">Isomerase</keyword>
<dbReference type="GO" id="GO:0009052">
    <property type="term" value="P:pentose-phosphate shunt, non-oxidative branch"/>
    <property type="evidence" value="ECO:0007669"/>
    <property type="project" value="InterPro"/>
</dbReference>
<dbReference type="Gene3D" id="3.40.50.1360">
    <property type="match status" value="1"/>
</dbReference>
<evidence type="ECO:0000256" key="2">
    <source>
        <dbReference type="ARBA" id="ARBA00004921"/>
    </source>
</evidence>
<dbReference type="PANTHER" id="PTHR43748">
    <property type="entry name" value="RIBOSE-5-PHOSPHATE ISOMERASE 3, CHLOROPLASTIC-RELATED"/>
    <property type="match status" value="1"/>
</dbReference>
<dbReference type="PANTHER" id="PTHR43748:SF3">
    <property type="entry name" value="RIBOSE-5-PHOSPHATE ISOMERASE 3, CHLOROPLASTIC-RELATED"/>
    <property type="match status" value="1"/>
</dbReference>
<dbReference type="InterPro" id="IPR050262">
    <property type="entry name" value="Ribose-5P_isomerase"/>
</dbReference>
<dbReference type="NCBIfam" id="TIGR00021">
    <property type="entry name" value="rpiA"/>
    <property type="match status" value="1"/>
</dbReference>
<name>A0A381ZTY1_9ZZZZ</name>
<dbReference type="FunFam" id="3.40.50.1360:FF:000001">
    <property type="entry name" value="Ribose-5-phosphate isomerase A"/>
    <property type="match status" value="1"/>
</dbReference>
<comment type="pathway">
    <text evidence="2">Carbohydrate degradation.</text>
</comment>
<dbReference type="CDD" id="cd01398">
    <property type="entry name" value="RPI_A"/>
    <property type="match status" value="1"/>
</dbReference>
<reference evidence="5" key="1">
    <citation type="submission" date="2018-05" db="EMBL/GenBank/DDBJ databases">
        <authorList>
            <person name="Lanie J.A."/>
            <person name="Ng W.-L."/>
            <person name="Kazmierczak K.M."/>
            <person name="Andrzejewski T.M."/>
            <person name="Davidsen T.M."/>
            <person name="Wayne K.J."/>
            <person name="Tettelin H."/>
            <person name="Glass J.I."/>
            <person name="Rusch D."/>
            <person name="Podicherti R."/>
            <person name="Tsui H.-C.T."/>
            <person name="Winkler M.E."/>
        </authorList>
    </citation>
    <scope>NUCLEOTIDE SEQUENCE</scope>
</reference>
<evidence type="ECO:0000256" key="4">
    <source>
        <dbReference type="ARBA" id="ARBA00023235"/>
    </source>
</evidence>
<dbReference type="EC" id="5.3.1.6" evidence="3"/>
<comment type="catalytic activity">
    <reaction evidence="1">
        <text>aldehydo-D-ribose 5-phosphate = D-ribulose 5-phosphate</text>
        <dbReference type="Rhea" id="RHEA:14657"/>
        <dbReference type="ChEBI" id="CHEBI:58121"/>
        <dbReference type="ChEBI" id="CHEBI:58273"/>
        <dbReference type="EC" id="5.3.1.6"/>
    </reaction>
</comment>